<reference evidence="1" key="1">
    <citation type="submission" date="2014-11" db="EMBL/GenBank/DDBJ databases">
        <authorList>
            <person name="Amaro Gonzalez C."/>
        </authorList>
    </citation>
    <scope>NUCLEOTIDE SEQUENCE</scope>
</reference>
<name>A0A0E9XEZ5_ANGAN</name>
<proteinExistence type="predicted"/>
<organism evidence="1">
    <name type="scientific">Anguilla anguilla</name>
    <name type="common">European freshwater eel</name>
    <name type="synonym">Muraena anguilla</name>
    <dbReference type="NCBI Taxonomy" id="7936"/>
    <lineage>
        <taxon>Eukaryota</taxon>
        <taxon>Metazoa</taxon>
        <taxon>Chordata</taxon>
        <taxon>Craniata</taxon>
        <taxon>Vertebrata</taxon>
        <taxon>Euteleostomi</taxon>
        <taxon>Actinopterygii</taxon>
        <taxon>Neopterygii</taxon>
        <taxon>Teleostei</taxon>
        <taxon>Anguilliformes</taxon>
        <taxon>Anguillidae</taxon>
        <taxon>Anguilla</taxon>
    </lineage>
</organism>
<dbReference type="EMBL" id="GBXM01007546">
    <property type="protein sequence ID" value="JAI01032.1"/>
    <property type="molecule type" value="Transcribed_RNA"/>
</dbReference>
<reference evidence="1" key="2">
    <citation type="journal article" date="2015" name="Fish Shellfish Immunol.">
        <title>Early steps in the European eel (Anguilla anguilla)-Vibrio vulnificus interaction in the gills: Role of the RtxA13 toxin.</title>
        <authorList>
            <person name="Callol A."/>
            <person name="Pajuelo D."/>
            <person name="Ebbesson L."/>
            <person name="Teles M."/>
            <person name="MacKenzie S."/>
            <person name="Amaro C."/>
        </authorList>
    </citation>
    <scope>NUCLEOTIDE SEQUENCE</scope>
</reference>
<sequence>MLLSPILGEKNHFIKKCVPLSISPKPKVSPQAYTLHCKSSLYGVTTS</sequence>
<accession>A0A0E9XEZ5</accession>
<protein>
    <submittedName>
        <fullName evidence="1">Uncharacterized protein</fullName>
    </submittedName>
</protein>
<dbReference type="AlphaFoldDB" id="A0A0E9XEZ5"/>
<evidence type="ECO:0000313" key="1">
    <source>
        <dbReference type="EMBL" id="JAI01032.1"/>
    </source>
</evidence>